<evidence type="ECO:0000313" key="1">
    <source>
        <dbReference type="EMBL" id="MCG6656350.1"/>
    </source>
</evidence>
<name>A0ABS9P3J3_9GAMM</name>
<protein>
    <submittedName>
        <fullName evidence="1">Uncharacterized protein</fullName>
    </submittedName>
</protein>
<evidence type="ECO:0000313" key="2">
    <source>
        <dbReference type="Proteomes" id="UP000814385"/>
    </source>
</evidence>
<dbReference type="Proteomes" id="UP000814385">
    <property type="component" value="Unassembled WGS sequence"/>
</dbReference>
<keyword evidence="2" id="KW-1185">Reference proteome</keyword>
<gene>
    <name evidence="1" type="ORF">HOP52_00970</name>
</gene>
<comment type="caution">
    <text evidence="1">The sequence shown here is derived from an EMBL/GenBank/DDBJ whole genome shotgun (WGS) entry which is preliminary data.</text>
</comment>
<dbReference type="RefSeq" id="WP_238975038.1">
    <property type="nucleotide sequence ID" value="NZ_JABFUC010000001.1"/>
</dbReference>
<reference evidence="1 2" key="1">
    <citation type="submission" date="2020-05" db="EMBL/GenBank/DDBJ databases">
        <title>Comparative genomic analysis of denitrifying bacteria from Halomonas genus.</title>
        <authorList>
            <person name="Wang L."/>
            <person name="Shao Z."/>
        </authorList>
    </citation>
    <scope>NUCLEOTIDE SEQUENCE [LARGE SCALE GENOMIC DNA]</scope>
    <source>
        <strain evidence="1 2">A4</strain>
    </source>
</reference>
<organism evidence="1 2">
    <name type="scientific">Billgrantia campisalis</name>
    <dbReference type="NCBI Taxonomy" id="74661"/>
    <lineage>
        <taxon>Bacteria</taxon>
        <taxon>Pseudomonadati</taxon>
        <taxon>Pseudomonadota</taxon>
        <taxon>Gammaproteobacteria</taxon>
        <taxon>Oceanospirillales</taxon>
        <taxon>Halomonadaceae</taxon>
        <taxon>Billgrantia</taxon>
    </lineage>
</organism>
<accession>A0ABS9P3J3</accession>
<dbReference type="EMBL" id="JABFUC010000001">
    <property type="protein sequence ID" value="MCG6656350.1"/>
    <property type="molecule type" value="Genomic_DNA"/>
</dbReference>
<dbReference type="SUPFAM" id="SSF52540">
    <property type="entry name" value="P-loop containing nucleoside triphosphate hydrolases"/>
    <property type="match status" value="1"/>
</dbReference>
<dbReference type="InterPro" id="IPR027417">
    <property type="entry name" value="P-loop_NTPase"/>
</dbReference>
<sequence>MSLVEKVNNFLTLGGIQIHRVPTMKDLGKNVPSTAGKLVELIGPSGVGKTHLYRTLFPKIKRDWHSRSGARAYSKRQGSFTQCNVDNNPIVEVLLKWKSGNIWCRDIPLWRKVRLYDFFVQEMAADVIAKEKLLASCGMFSDEGVTHNFTRELLQWYEMRHEDNVDALSSFLHRRLIILVDAPEDYIMSNLKRRNSEKSSGAQNDWLSYMSEREAFEMISRSKQIKKRWIAVVTSLGVPTLTLEASDGLVANEQRVFDFLGAQGEQAI</sequence>
<proteinExistence type="predicted"/>